<dbReference type="RefSeq" id="WP_072659769.1">
    <property type="nucleotide sequence ID" value="NZ_BDFD01000011.1"/>
</dbReference>
<evidence type="ECO:0000313" key="2">
    <source>
        <dbReference type="EMBL" id="GAV20448.1"/>
    </source>
</evidence>
<sequence length="379" mass="42249">MRLVFLLVLALLVTVALIVFPNIADQVLRLEAFGWIFETRQGAFIVALLVLLFALALLRLLVRAMFAGPGSVWRSLKGGSSKRRESRLREGLAQWLDNRGDFGVKAMKRSKGILPDWAMDMLKILALPAKDQEVAADQDDALIVALAARIATDPGAERKPDLTTRRAHLEAWLNVHPNAPLALSRMADVAEEEGDWPKVVELLESEWKQGHRSAHSVKPRLTEAYLKLAADQPDQAMAHLRKAYRLLPDNDAVQLAYGNGLLANGERATAQRLWTGYLEQHNAFEIAYALLDMHRLDAIRAYRKLEGLKDAEMTLAQRWLRAELAHAAALEGLAYEQMQALAEDESCLDAWKSLAAWHSDAGEYEKASACYQQALALSQ</sequence>
<dbReference type="OrthoDB" id="5290660at2"/>
<dbReference type="InterPro" id="IPR011990">
    <property type="entry name" value="TPR-like_helical_dom_sf"/>
</dbReference>
<name>A0A1L8CNF7_9PROT</name>
<evidence type="ECO:0000256" key="1">
    <source>
        <dbReference type="SAM" id="Phobius"/>
    </source>
</evidence>
<gene>
    <name evidence="2" type="ORF">MMIC_P1413</name>
</gene>
<dbReference type="AlphaFoldDB" id="A0A1L8CNF7"/>
<feature type="transmembrane region" description="Helical" evidence="1">
    <location>
        <begin position="42"/>
        <end position="62"/>
    </location>
</feature>
<organism evidence="2 3">
    <name type="scientific">Mariprofundus micogutta</name>
    <dbReference type="NCBI Taxonomy" id="1921010"/>
    <lineage>
        <taxon>Bacteria</taxon>
        <taxon>Pseudomonadati</taxon>
        <taxon>Pseudomonadota</taxon>
        <taxon>Candidatius Mariprofundia</taxon>
        <taxon>Mariprofundales</taxon>
        <taxon>Mariprofundaceae</taxon>
        <taxon>Mariprofundus</taxon>
    </lineage>
</organism>
<keyword evidence="3" id="KW-1185">Reference proteome</keyword>
<dbReference type="SUPFAM" id="SSF48452">
    <property type="entry name" value="TPR-like"/>
    <property type="match status" value="1"/>
</dbReference>
<protein>
    <submittedName>
        <fullName evidence="2">Tetratricopeptide repeat protein</fullName>
    </submittedName>
</protein>
<comment type="caution">
    <text evidence="2">The sequence shown here is derived from an EMBL/GenBank/DDBJ whole genome shotgun (WGS) entry which is preliminary data.</text>
</comment>
<proteinExistence type="predicted"/>
<dbReference type="Proteomes" id="UP000231632">
    <property type="component" value="Unassembled WGS sequence"/>
</dbReference>
<evidence type="ECO:0000313" key="3">
    <source>
        <dbReference type="Proteomes" id="UP000231632"/>
    </source>
</evidence>
<dbReference type="PROSITE" id="PS50293">
    <property type="entry name" value="TPR_REGION"/>
    <property type="match status" value="1"/>
</dbReference>
<dbReference type="STRING" id="1921010.MMIC_P1413"/>
<accession>A0A1L8CNF7</accession>
<dbReference type="EMBL" id="BDFD01000011">
    <property type="protein sequence ID" value="GAV20448.1"/>
    <property type="molecule type" value="Genomic_DNA"/>
</dbReference>
<reference evidence="2 3" key="1">
    <citation type="journal article" date="2017" name="Arch. Microbiol.">
        <title>Mariprofundus micogutta sp. nov., a novel iron-oxidizing zetaproteobacterium isolated from a deep-sea hydrothermal field at the Bayonnaise knoll of the Izu-Ogasawara arc, and a description of Mariprofundales ord. nov. and Zetaproteobacteria classis nov.</title>
        <authorList>
            <person name="Makita H."/>
            <person name="Tanaka E."/>
            <person name="Mitsunobu S."/>
            <person name="Miyazaki M."/>
            <person name="Nunoura T."/>
            <person name="Uematsu K."/>
            <person name="Takaki Y."/>
            <person name="Nishi S."/>
            <person name="Shimamura S."/>
            <person name="Takai K."/>
        </authorList>
    </citation>
    <scope>NUCLEOTIDE SEQUENCE [LARGE SCALE GENOMIC DNA]</scope>
    <source>
        <strain evidence="2 3">ET2</strain>
    </source>
</reference>
<dbReference type="Gene3D" id="1.25.40.10">
    <property type="entry name" value="Tetratricopeptide repeat domain"/>
    <property type="match status" value="1"/>
</dbReference>
<keyword evidence="1" id="KW-0812">Transmembrane</keyword>
<keyword evidence="1" id="KW-0472">Membrane</keyword>
<keyword evidence="1" id="KW-1133">Transmembrane helix</keyword>